<evidence type="ECO:0000313" key="3">
    <source>
        <dbReference type="Proteomes" id="UP000807353"/>
    </source>
</evidence>
<dbReference type="OrthoDB" id="2984700at2759"/>
<name>A0A9P5Y8N9_9AGAR</name>
<protein>
    <submittedName>
        <fullName evidence="2">Uncharacterized protein</fullName>
    </submittedName>
</protein>
<sequence>MSTFSYPGSPSLSVSPRIPQEQKWTVSPEFSDALLAAMRERTESGGPIPRLPSLLQLPGSDTITSPVTVSEVSLDNTKLTMKTRVAVRDKTPHRFQVVPLREIRSFAFPSQDSIQLSKATRGAPCTAKLNTQGTNKTHTPNVNDNSVPTANQIQEQKHAFASEQHERGQTLGDVNKILPDLKNPCIAIQPTSPIMPSLPEEQRIPARRTPLPPVLEKVQPQLITTHRSTMPTRSILRSRNVKDHDYSHVKSPSLGNLHEKPPLSREHNFATLPRVGCRKRTNTLSVDGSTLLRGDLVIYEETKILERRCPLEHNALKRHAIYTQSLFVPHDERRSSPGRIPLKIESKRLPFLDAGGDALVTVFSLHPEHFIRITIINLVDIFAGWPFLELPELASYFDSNPTFDTISIVFRLSAYREKAGQ</sequence>
<accession>A0A9P5Y8N9</accession>
<evidence type="ECO:0000256" key="1">
    <source>
        <dbReference type="SAM" id="MobiDB-lite"/>
    </source>
</evidence>
<keyword evidence="3" id="KW-1185">Reference proteome</keyword>
<dbReference type="AlphaFoldDB" id="A0A9P5Y8N9"/>
<dbReference type="EMBL" id="MU150264">
    <property type="protein sequence ID" value="KAF9463190.1"/>
    <property type="molecule type" value="Genomic_DNA"/>
</dbReference>
<evidence type="ECO:0000313" key="2">
    <source>
        <dbReference type="EMBL" id="KAF9463190.1"/>
    </source>
</evidence>
<feature type="region of interest" description="Disordered" evidence="1">
    <location>
        <begin position="1"/>
        <end position="20"/>
    </location>
</feature>
<comment type="caution">
    <text evidence="2">The sequence shown here is derived from an EMBL/GenBank/DDBJ whole genome shotgun (WGS) entry which is preliminary data.</text>
</comment>
<gene>
    <name evidence="2" type="ORF">BDZ94DRAFT_1297972</name>
</gene>
<dbReference type="Proteomes" id="UP000807353">
    <property type="component" value="Unassembled WGS sequence"/>
</dbReference>
<organism evidence="2 3">
    <name type="scientific">Collybia nuda</name>
    <dbReference type="NCBI Taxonomy" id="64659"/>
    <lineage>
        <taxon>Eukaryota</taxon>
        <taxon>Fungi</taxon>
        <taxon>Dikarya</taxon>
        <taxon>Basidiomycota</taxon>
        <taxon>Agaricomycotina</taxon>
        <taxon>Agaricomycetes</taxon>
        <taxon>Agaricomycetidae</taxon>
        <taxon>Agaricales</taxon>
        <taxon>Tricholomatineae</taxon>
        <taxon>Clitocybaceae</taxon>
        <taxon>Collybia</taxon>
    </lineage>
</organism>
<feature type="region of interest" description="Disordered" evidence="1">
    <location>
        <begin position="245"/>
        <end position="264"/>
    </location>
</feature>
<proteinExistence type="predicted"/>
<reference evidence="2" key="1">
    <citation type="submission" date="2020-11" db="EMBL/GenBank/DDBJ databases">
        <authorList>
            <consortium name="DOE Joint Genome Institute"/>
            <person name="Ahrendt S."/>
            <person name="Riley R."/>
            <person name="Andreopoulos W."/>
            <person name="Labutti K."/>
            <person name="Pangilinan J."/>
            <person name="Ruiz-Duenas F.J."/>
            <person name="Barrasa J.M."/>
            <person name="Sanchez-Garcia M."/>
            <person name="Camarero S."/>
            <person name="Miyauchi S."/>
            <person name="Serrano A."/>
            <person name="Linde D."/>
            <person name="Babiker R."/>
            <person name="Drula E."/>
            <person name="Ayuso-Fernandez I."/>
            <person name="Pacheco R."/>
            <person name="Padilla G."/>
            <person name="Ferreira P."/>
            <person name="Barriuso J."/>
            <person name="Kellner H."/>
            <person name="Castanera R."/>
            <person name="Alfaro M."/>
            <person name="Ramirez L."/>
            <person name="Pisabarro A.G."/>
            <person name="Kuo A."/>
            <person name="Tritt A."/>
            <person name="Lipzen A."/>
            <person name="He G."/>
            <person name="Yan M."/>
            <person name="Ng V."/>
            <person name="Cullen D."/>
            <person name="Martin F."/>
            <person name="Rosso M.-N."/>
            <person name="Henrissat B."/>
            <person name="Hibbett D."/>
            <person name="Martinez A.T."/>
            <person name="Grigoriev I.V."/>
        </authorList>
    </citation>
    <scope>NUCLEOTIDE SEQUENCE</scope>
    <source>
        <strain evidence="2">CBS 247.69</strain>
    </source>
</reference>
<feature type="compositionally biased region" description="Polar residues" evidence="1">
    <location>
        <begin position="1"/>
        <end position="14"/>
    </location>
</feature>